<dbReference type="GeneTree" id="ENSGT00940000154171"/>
<keyword evidence="3" id="KW-1185">Reference proteome</keyword>
<gene>
    <name evidence="2" type="primary">FHAD1</name>
</gene>
<dbReference type="AlphaFoldDB" id="A0A2K5ZR80"/>
<dbReference type="Ensembl" id="ENSMLET00000053846.1">
    <property type="protein sequence ID" value="ENSMLEP00000030283.1"/>
    <property type="gene ID" value="ENSMLEG00000039315.1"/>
</dbReference>
<dbReference type="Gene3D" id="1.10.287.1490">
    <property type="match status" value="1"/>
</dbReference>
<feature type="coiled-coil region" evidence="1">
    <location>
        <begin position="27"/>
        <end position="148"/>
    </location>
</feature>
<reference evidence="2" key="1">
    <citation type="submission" date="2025-08" db="UniProtKB">
        <authorList>
            <consortium name="Ensembl"/>
        </authorList>
    </citation>
    <scope>IDENTIFICATION</scope>
</reference>
<dbReference type="PANTHER" id="PTHR18853">
    <property type="entry name" value="FORKHEAD-ASSOCIATED DOMAIN-CONTAINING PROTEIN 1-RELATED"/>
    <property type="match status" value="1"/>
</dbReference>
<keyword evidence="1" id="KW-0175">Coiled coil</keyword>
<evidence type="ECO:0000313" key="3">
    <source>
        <dbReference type="Proteomes" id="UP000233140"/>
    </source>
</evidence>
<accession>A0A2K5ZR80</accession>
<name>A0A2K5ZR80_MANLE</name>
<proteinExistence type="predicted"/>
<organism evidence="2 3">
    <name type="scientific">Mandrillus leucophaeus</name>
    <name type="common">Drill</name>
    <name type="synonym">Papio leucophaeus</name>
    <dbReference type="NCBI Taxonomy" id="9568"/>
    <lineage>
        <taxon>Eukaryota</taxon>
        <taxon>Metazoa</taxon>
        <taxon>Chordata</taxon>
        <taxon>Craniata</taxon>
        <taxon>Vertebrata</taxon>
        <taxon>Euteleostomi</taxon>
        <taxon>Mammalia</taxon>
        <taxon>Eutheria</taxon>
        <taxon>Euarchontoglires</taxon>
        <taxon>Primates</taxon>
        <taxon>Haplorrhini</taxon>
        <taxon>Catarrhini</taxon>
        <taxon>Cercopithecidae</taxon>
        <taxon>Cercopithecinae</taxon>
        <taxon>Mandrillus</taxon>
    </lineage>
</organism>
<protein>
    <submittedName>
        <fullName evidence="2">Forkhead associated phosphopeptide binding domain 1</fullName>
    </submittedName>
</protein>
<sequence length="317" mass="36436">MILRPPRPCGTISALQKGYSQVLCQTLSERNSEITSLKNEGENLKRDNAIASGMVSSLQKDMLAKDEQVQELKEKVNQLKSQNKDKDHQLEALGSRCSVLKEELKQEDAHRELREAQEKELKLCKTQIQDMEKEMKKLRAELRKSCTEQSVISRTLREKSKLEHFRSQVIKATYGRAKPFPDKPVTDQQLIEKIAQVTEDNINLQQKKWTLQKETQLSNSKQEETTENIEKLRTSLDSCQACMKMSCCTSDLKKEVDLLQHLQVSPPVSGLQKVVLDILRHALSWLEEVEQLLRDLGILPSSADKGYWDFFSHMVAW</sequence>
<dbReference type="InterPro" id="IPR052642">
    <property type="entry name" value="CC-FHA_domain"/>
</dbReference>
<reference evidence="2" key="2">
    <citation type="submission" date="2025-09" db="UniProtKB">
        <authorList>
            <consortium name="Ensembl"/>
        </authorList>
    </citation>
    <scope>IDENTIFICATION</scope>
</reference>
<dbReference type="Proteomes" id="UP000233140">
    <property type="component" value="Unassembled WGS sequence"/>
</dbReference>
<evidence type="ECO:0000256" key="1">
    <source>
        <dbReference type="SAM" id="Coils"/>
    </source>
</evidence>
<dbReference type="PANTHER" id="PTHR18853:SF7">
    <property type="entry name" value="FORKHEAD-ASSOCIATED DOMAIN-CONTAINING PROTEIN 1"/>
    <property type="match status" value="1"/>
</dbReference>
<evidence type="ECO:0000313" key="2">
    <source>
        <dbReference type="Ensembl" id="ENSMLEP00000030283.1"/>
    </source>
</evidence>